<evidence type="ECO:0000313" key="2">
    <source>
        <dbReference type="EMBL" id="KAJ4464204.1"/>
    </source>
</evidence>
<sequence>MTPEETALLASIGVTEYWNIAQLALICSMYGFYLLLAFIALALLLRKSGIPSSRPHQYLLGLTILILGLNTWAYIISVAIELVRTKYVFTPLSNGAGLGAQADVANAKALPWSRMSIWASNLNLLVGDATVIWRAWAIYTGNRIAQWFLVILMVLNGGESIGLRLSCPARSLVGPLPTMLIITSACDVANLPESLQTAVLAISATSIWTSLVANLVATLFIGAKLLEHHKTVKALYNGKHRSQVERLLLLLVESGTVLGVLQLLYAIFLTLEDFANPTENETAAYLIFNSLFSELVPMYPLAVIILVNLERAPLAESFHLTFSATPNVAESTSPHGDKITRSIGFALPSHLSTIRFVEGEVRDVSTTAGSSFASDHVAQDNLEAGKSQ</sequence>
<feature type="transmembrane region" description="Helical" evidence="1">
    <location>
        <begin position="198"/>
        <end position="226"/>
    </location>
</feature>
<accession>A0A9W9DD46</accession>
<proteinExistence type="predicted"/>
<dbReference type="Proteomes" id="UP001150238">
    <property type="component" value="Unassembled WGS sequence"/>
</dbReference>
<dbReference type="AlphaFoldDB" id="A0A9W9DD46"/>
<feature type="transmembrane region" description="Helical" evidence="1">
    <location>
        <begin position="57"/>
        <end position="80"/>
    </location>
</feature>
<feature type="transmembrane region" description="Helical" evidence="1">
    <location>
        <begin position="247"/>
        <end position="271"/>
    </location>
</feature>
<protein>
    <submittedName>
        <fullName evidence="2">Uncharacterized protein</fullName>
    </submittedName>
</protein>
<evidence type="ECO:0000313" key="3">
    <source>
        <dbReference type="Proteomes" id="UP001150238"/>
    </source>
</evidence>
<reference evidence="2" key="1">
    <citation type="submission" date="2022-08" db="EMBL/GenBank/DDBJ databases">
        <authorList>
            <consortium name="DOE Joint Genome Institute"/>
            <person name="Min B."/>
            <person name="Riley R."/>
            <person name="Sierra-Patev S."/>
            <person name="Naranjo-Ortiz M."/>
            <person name="Looney B."/>
            <person name="Konkel Z."/>
            <person name="Slot J.C."/>
            <person name="Sakamoto Y."/>
            <person name="Steenwyk J.L."/>
            <person name="Rokas A."/>
            <person name="Carro J."/>
            <person name="Camarero S."/>
            <person name="Ferreira P."/>
            <person name="Molpeceres G."/>
            <person name="Ruiz-Duenas F.J."/>
            <person name="Serrano A."/>
            <person name="Henrissat B."/>
            <person name="Drula E."/>
            <person name="Hughes K.W."/>
            <person name="Mata J.L."/>
            <person name="Ishikawa N.K."/>
            <person name="Vargas-Isla R."/>
            <person name="Ushijima S."/>
            <person name="Smith C.A."/>
            <person name="Ahrendt S."/>
            <person name="Andreopoulos W."/>
            <person name="He G."/>
            <person name="Labutti K."/>
            <person name="Lipzen A."/>
            <person name="Ng V."/>
            <person name="Sandor L."/>
            <person name="Barry K."/>
            <person name="Martinez A.T."/>
            <person name="Xiao Y."/>
            <person name="Gibbons J.G."/>
            <person name="Terashima K."/>
            <person name="Hibbett D.S."/>
            <person name="Grigoriev I.V."/>
        </authorList>
    </citation>
    <scope>NUCLEOTIDE SEQUENCE</scope>
    <source>
        <strain evidence="2">Sp2 HRB7682 ss15</strain>
    </source>
</reference>
<keyword evidence="1" id="KW-0812">Transmembrane</keyword>
<evidence type="ECO:0000256" key="1">
    <source>
        <dbReference type="SAM" id="Phobius"/>
    </source>
</evidence>
<keyword evidence="1" id="KW-0472">Membrane</keyword>
<feature type="transmembrane region" description="Helical" evidence="1">
    <location>
        <begin position="144"/>
        <end position="165"/>
    </location>
</feature>
<comment type="caution">
    <text evidence="2">The sequence shown here is derived from an EMBL/GenBank/DDBJ whole genome shotgun (WGS) entry which is preliminary data.</text>
</comment>
<feature type="transmembrane region" description="Helical" evidence="1">
    <location>
        <begin position="20"/>
        <end position="45"/>
    </location>
</feature>
<gene>
    <name evidence="2" type="ORF">C8J55DRAFT_566990</name>
</gene>
<name>A0A9W9DD46_9AGAR</name>
<organism evidence="2 3">
    <name type="scientific">Lentinula lateritia</name>
    <dbReference type="NCBI Taxonomy" id="40482"/>
    <lineage>
        <taxon>Eukaryota</taxon>
        <taxon>Fungi</taxon>
        <taxon>Dikarya</taxon>
        <taxon>Basidiomycota</taxon>
        <taxon>Agaricomycotina</taxon>
        <taxon>Agaricomycetes</taxon>
        <taxon>Agaricomycetidae</taxon>
        <taxon>Agaricales</taxon>
        <taxon>Marasmiineae</taxon>
        <taxon>Omphalotaceae</taxon>
        <taxon>Lentinula</taxon>
    </lineage>
</organism>
<keyword evidence="1" id="KW-1133">Transmembrane helix</keyword>
<reference evidence="2" key="2">
    <citation type="journal article" date="2023" name="Proc. Natl. Acad. Sci. U.S.A.">
        <title>A global phylogenomic analysis of the shiitake genus Lentinula.</title>
        <authorList>
            <person name="Sierra-Patev S."/>
            <person name="Min B."/>
            <person name="Naranjo-Ortiz M."/>
            <person name="Looney B."/>
            <person name="Konkel Z."/>
            <person name="Slot J.C."/>
            <person name="Sakamoto Y."/>
            <person name="Steenwyk J.L."/>
            <person name="Rokas A."/>
            <person name="Carro J."/>
            <person name="Camarero S."/>
            <person name="Ferreira P."/>
            <person name="Molpeceres G."/>
            <person name="Ruiz-Duenas F.J."/>
            <person name="Serrano A."/>
            <person name="Henrissat B."/>
            <person name="Drula E."/>
            <person name="Hughes K.W."/>
            <person name="Mata J.L."/>
            <person name="Ishikawa N.K."/>
            <person name="Vargas-Isla R."/>
            <person name="Ushijima S."/>
            <person name="Smith C.A."/>
            <person name="Donoghue J."/>
            <person name="Ahrendt S."/>
            <person name="Andreopoulos W."/>
            <person name="He G."/>
            <person name="LaButti K."/>
            <person name="Lipzen A."/>
            <person name="Ng V."/>
            <person name="Riley R."/>
            <person name="Sandor L."/>
            <person name="Barry K."/>
            <person name="Martinez A.T."/>
            <person name="Xiao Y."/>
            <person name="Gibbons J.G."/>
            <person name="Terashima K."/>
            <person name="Grigoriev I.V."/>
            <person name="Hibbett D."/>
        </authorList>
    </citation>
    <scope>NUCLEOTIDE SEQUENCE</scope>
    <source>
        <strain evidence="2">Sp2 HRB7682 ss15</strain>
    </source>
</reference>
<feature type="transmembrane region" description="Helical" evidence="1">
    <location>
        <begin position="283"/>
        <end position="309"/>
    </location>
</feature>
<dbReference type="EMBL" id="JANVFS010000061">
    <property type="protein sequence ID" value="KAJ4464204.1"/>
    <property type="molecule type" value="Genomic_DNA"/>
</dbReference>